<dbReference type="Proteomes" id="UP000067434">
    <property type="component" value="Chromosome"/>
</dbReference>
<dbReference type="HOGENOM" id="CLU_1850740_0_0_2"/>
<accession>A0A0F7FHT5</accession>
<dbReference type="AlphaFoldDB" id="A0A0F7FHT5"/>
<dbReference type="PATRIC" id="fig|1550241.5.peg.635"/>
<gene>
    <name evidence="1" type="ORF">MA03_02985</name>
</gene>
<dbReference type="EMBL" id="CP009961">
    <property type="protein sequence ID" value="AKG38447.1"/>
    <property type="molecule type" value="Genomic_DNA"/>
</dbReference>
<evidence type="ECO:0000313" key="2">
    <source>
        <dbReference type="Proteomes" id="UP000067434"/>
    </source>
</evidence>
<reference evidence="1 2" key="1">
    <citation type="journal article" date="2015" name="Stand. Genomic Sci.">
        <title>Complete genome sequence of and proposal of Thermofilum uzonense sp. nov. a novel hyperthermophilic crenarchaeon and emended description of the genus Thermofilum.</title>
        <authorList>
            <person name="Toshchakov S.V."/>
            <person name="Korzhenkov A.A."/>
            <person name="Samarov N.I."/>
            <person name="Mazunin I.O."/>
            <person name="Mozhey O.I."/>
            <person name="Shmyr I.S."/>
            <person name="Derbikova K.S."/>
            <person name="Taranov E.A."/>
            <person name="Dominova I.N."/>
            <person name="Bonch-Osmolovskaya E.A."/>
            <person name="Patrushev M.V."/>
            <person name="Podosokorskaya O.A."/>
            <person name="Kublanov I.V."/>
        </authorList>
    </citation>
    <scope>NUCLEOTIDE SEQUENCE [LARGE SCALE GENOMIC DNA]</scope>
    <source>
        <strain evidence="1 2">1807-2</strain>
    </source>
</reference>
<organism evidence="1 2">
    <name type="scientific">Infirmifilum uzonense</name>
    <dbReference type="NCBI Taxonomy" id="1550241"/>
    <lineage>
        <taxon>Archaea</taxon>
        <taxon>Thermoproteota</taxon>
        <taxon>Thermoprotei</taxon>
        <taxon>Thermofilales</taxon>
        <taxon>Thermofilaceae</taxon>
        <taxon>Infirmifilum</taxon>
    </lineage>
</organism>
<evidence type="ECO:0008006" key="3">
    <source>
        <dbReference type="Google" id="ProtNLM"/>
    </source>
</evidence>
<keyword evidence="2" id="KW-1185">Reference proteome</keyword>
<dbReference type="KEGG" id="thf:MA03_02985"/>
<evidence type="ECO:0000313" key="1">
    <source>
        <dbReference type="EMBL" id="AKG38447.1"/>
    </source>
</evidence>
<protein>
    <recommendedName>
        <fullName evidence="3">Endonuclease</fullName>
    </recommendedName>
</protein>
<proteinExistence type="predicted"/>
<name>A0A0F7FHT5_9CREN</name>
<dbReference type="STRING" id="1550241.MA03_02985"/>
<sequence>MPDFSSEEEVYTYLKFKLAEKGIRVAGVKVGLGRLSPDIDLLLETGDEKVGIEVKYLSSKPLRPYEGIGEALALLLQSLDKAYLLHVFDSSIRDAERVAETAARLVRLTPLGYMVMMGRSEPTIRVEAKPNPLKKVDP</sequence>